<evidence type="ECO:0000259" key="11">
    <source>
        <dbReference type="PROSITE" id="PS50112"/>
    </source>
</evidence>
<feature type="transmembrane region" description="Helical" evidence="8">
    <location>
        <begin position="12"/>
        <end position="31"/>
    </location>
</feature>
<dbReference type="InterPro" id="IPR003661">
    <property type="entry name" value="HisK_dim/P_dom"/>
</dbReference>
<dbReference type="Pfam" id="PF00512">
    <property type="entry name" value="HisKA"/>
    <property type="match status" value="1"/>
</dbReference>
<dbReference type="Pfam" id="PF00672">
    <property type="entry name" value="HAMP"/>
    <property type="match status" value="1"/>
</dbReference>
<dbReference type="SMART" id="SM00387">
    <property type="entry name" value="HATPase_c"/>
    <property type="match status" value="1"/>
</dbReference>
<dbReference type="SUPFAM" id="SSF55874">
    <property type="entry name" value="ATPase domain of HSP90 chaperone/DNA topoisomerase II/histidine kinase"/>
    <property type="match status" value="1"/>
</dbReference>
<evidence type="ECO:0000256" key="4">
    <source>
        <dbReference type="ARBA" id="ARBA00022553"/>
    </source>
</evidence>
<dbReference type="PROSITE" id="PS50885">
    <property type="entry name" value="HAMP"/>
    <property type="match status" value="1"/>
</dbReference>
<dbReference type="STRING" id="1499966.U14_05091"/>
<dbReference type="SUPFAM" id="SSF52172">
    <property type="entry name" value="CheY-like"/>
    <property type="match status" value="1"/>
</dbReference>
<gene>
    <name evidence="13" type="ORF">U14_05091</name>
</gene>
<evidence type="ECO:0000256" key="6">
    <source>
        <dbReference type="ARBA" id="ARBA00022777"/>
    </source>
</evidence>
<evidence type="ECO:0000256" key="1">
    <source>
        <dbReference type="ARBA" id="ARBA00000085"/>
    </source>
</evidence>
<dbReference type="InterPro" id="IPR000014">
    <property type="entry name" value="PAS"/>
</dbReference>
<reference evidence="13" key="1">
    <citation type="journal article" date="2015" name="PeerJ">
        <title>First genomic representation of candidate bacterial phylum KSB3 points to enhanced environmental sensing as a trigger of wastewater bulking.</title>
        <authorList>
            <person name="Sekiguchi Y."/>
            <person name="Ohashi A."/>
            <person name="Parks D.H."/>
            <person name="Yamauchi T."/>
            <person name="Tyson G.W."/>
            <person name="Hugenholtz P."/>
        </authorList>
    </citation>
    <scope>NUCLEOTIDE SEQUENCE [LARGE SCALE GENOMIC DNA]</scope>
</reference>
<dbReference type="SMART" id="SM00091">
    <property type="entry name" value="PAS"/>
    <property type="match status" value="1"/>
</dbReference>
<dbReference type="CDD" id="cd00130">
    <property type="entry name" value="PAS"/>
    <property type="match status" value="1"/>
</dbReference>
<dbReference type="SUPFAM" id="SSF55785">
    <property type="entry name" value="PYP-like sensor domain (PAS domain)"/>
    <property type="match status" value="1"/>
</dbReference>
<accession>A0A081BQY6</accession>
<keyword evidence="14" id="KW-1185">Reference proteome</keyword>
<feature type="domain" description="PAS" evidence="11">
    <location>
        <begin position="387"/>
        <end position="456"/>
    </location>
</feature>
<evidence type="ECO:0000256" key="3">
    <source>
        <dbReference type="ARBA" id="ARBA00012438"/>
    </source>
</evidence>
<dbReference type="InterPro" id="IPR003660">
    <property type="entry name" value="HAMP_dom"/>
</dbReference>
<evidence type="ECO:0000313" key="14">
    <source>
        <dbReference type="Proteomes" id="UP000030700"/>
    </source>
</evidence>
<feature type="domain" description="Response regulatory" evidence="10">
    <location>
        <begin position="783"/>
        <end position="896"/>
    </location>
</feature>
<dbReference type="Proteomes" id="UP000030700">
    <property type="component" value="Unassembled WGS sequence"/>
</dbReference>
<feature type="domain" description="HAMP" evidence="12">
    <location>
        <begin position="319"/>
        <end position="371"/>
    </location>
</feature>
<dbReference type="SMART" id="SM00388">
    <property type="entry name" value="HisKA"/>
    <property type="match status" value="1"/>
</dbReference>
<feature type="transmembrane region" description="Helical" evidence="8">
    <location>
        <begin position="296"/>
        <end position="318"/>
    </location>
</feature>
<comment type="subcellular location">
    <subcellularLocation>
        <location evidence="2">Membrane</location>
    </subcellularLocation>
</comment>
<evidence type="ECO:0000256" key="8">
    <source>
        <dbReference type="SAM" id="Phobius"/>
    </source>
</evidence>
<dbReference type="AlphaFoldDB" id="A0A081BQY6"/>
<keyword evidence="6" id="KW-0418">Kinase</keyword>
<dbReference type="Gene3D" id="1.10.287.130">
    <property type="match status" value="1"/>
</dbReference>
<feature type="modified residue" description="4-aspartylphosphate" evidence="7">
    <location>
        <position position="832"/>
    </location>
</feature>
<dbReference type="PANTHER" id="PTHR43047">
    <property type="entry name" value="TWO-COMPONENT HISTIDINE PROTEIN KINASE"/>
    <property type="match status" value="1"/>
</dbReference>
<keyword evidence="4 7" id="KW-0597">Phosphoprotein</keyword>
<dbReference type="PROSITE" id="PS50112">
    <property type="entry name" value="PAS"/>
    <property type="match status" value="1"/>
</dbReference>
<feature type="domain" description="Histidine kinase" evidence="9">
    <location>
        <begin position="515"/>
        <end position="748"/>
    </location>
</feature>
<dbReference type="Pfam" id="PF02518">
    <property type="entry name" value="HATPase_c"/>
    <property type="match status" value="1"/>
</dbReference>
<dbReference type="SMART" id="SM00304">
    <property type="entry name" value="HAMP"/>
    <property type="match status" value="1"/>
</dbReference>
<dbReference type="InterPro" id="IPR036890">
    <property type="entry name" value="HATPase_C_sf"/>
</dbReference>
<dbReference type="Gene3D" id="3.40.50.2300">
    <property type="match status" value="1"/>
</dbReference>
<dbReference type="PROSITE" id="PS50109">
    <property type="entry name" value="HIS_KIN"/>
    <property type="match status" value="1"/>
</dbReference>
<dbReference type="CDD" id="cd06225">
    <property type="entry name" value="HAMP"/>
    <property type="match status" value="1"/>
</dbReference>
<dbReference type="SUPFAM" id="SSF47384">
    <property type="entry name" value="Homodimeric domain of signal transducing histidine kinase"/>
    <property type="match status" value="1"/>
</dbReference>
<keyword evidence="8" id="KW-0472">Membrane</keyword>
<evidence type="ECO:0000256" key="5">
    <source>
        <dbReference type="ARBA" id="ARBA00022679"/>
    </source>
</evidence>
<organism evidence="13">
    <name type="scientific">Candidatus Moduliflexus flocculans</name>
    <dbReference type="NCBI Taxonomy" id="1499966"/>
    <lineage>
        <taxon>Bacteria</taxon>
        <taxon>Candidatus Moduliflexota</taxon>
        <taxon>Candidatus Moduliflexia</taxon>
        <taxon>Candidatus Moduliflexales</taxon>
        <taxon>Candidatus Moduliflexaceae</taxon>
    </lineage>
</organism>
<comment type="catalytic activity">
    <reaction evidence="1">
        <text>ATP + protein L-histidine = ADP + protein N-phospho-L-histidine.</text>
        <dbReference type="EC" id="2.7.13.3"/>
    </reaction>
</comment>
<keyword evidence="8" id="KW-1133">Transmembrane helix</keyword>
<dbReference type="Gene3D" id="6.10.340.10">
    <property type="match status" value="1"/>
</dbReference>
<evidence type="ECO:0000259" key="10">
    <source>
        <dbReference type="PROSITE" id="PS50110"/>
    </source>
</evidence>
<dbReference type="PRINTS" id="PR00344">
    <property type="entry name" value="BCTRLSENSOR"/>
</dbReference>
<dbReference type="NCBIfam" id="TIGR00229">
    <property type="entry name" value="sensory_box"/>
    <property type="match status" value="1"/>
</dbReference>
<dbReference type="PROSITE" id="PS50110">
    <property type="entry name" value="RESPONSE_REGULATORY"/>
    <property type="match status" value="1"/>
</dbReference>
<dbReference type="FunFam" id="3.30.565.10:FF:000010">
    <property type="entry name" value="Sensor histidine kinase RcsC"/>
    <property type="match status" value="1"/>
</dbReference>
<dbReference type="SMART" id="SM00448">
    <property type="entry name" value="REC"/>
    <property type="match status" value="1"/>
</dbReference>
<dbReference type="GO" id="GO:0000155">
    <property type="term" value="F:phosphorelay sensor kinase activity"/>
    <property type="evidence" value="ECO:0007669"/>
    <property type="project" value="InterPro"/>
</dbReference>
<dbReference type="InterPro" id="IPR003594">
    <property type="entry name" value="HATPase_dom"/>
</dbReference>
<protein>
    <recommendedName>
        <fullName evidence="3">histidine kinase</fullName>
        <ecNumber evidence="3">2.7.13.3</ecNumber>
    </recommendedName>
</protein>
<dbReference type="HOGENOM" id="CLU_301624_0_0_0"/>
<dbReference type="CDD" id="cd00082">
    <property type="entry name" value="HisKA"/>
    <property type="match status" value="1"/>
</dbReference>
<dbReference type="EMBL" id="DF820460">
    <property type="protein sequence ID" value="GAK53817.1"/>
    <property type="molecule type" value="Genomic_DNA"/>
</dbReference>
<proteinExistence type="predicted"/>
<dbReference type="GO" id="GO:0009927">
    <property type="term" value="F:histidine phosphotransfer kinase activity"/>
    <property type="evidence" value="ECO:0007669"/>
    <property type="project" value="TreeGrafter"/>
</dbReference>
<dbReference type="Gene3D" id="3.30.450.20">
    <property type="entry name" value="PAS domain"/>
    <property type="match status" value="1"/>
</dbReference>
<dbReference type="GO" id="GO:0005886">
    <property type="term" value="C:plasma membrane"/>
    <property type="evidence" value="ECO:0007669"/>
    <property type="project" value="TreeGrafter"/>
</dbReference>
<dbReference type="InterPro" id="IPR011006">
    <property type="entry name" value="CheY-like_superfamily"/>
</dbReference>
<evidence type="ECO:0000256" key="7">
    <source>
        <dbReference type="PROSITE-ProRule" id="PRU00169"/>
    </source>
</evidence>
<sequence>MSNYVSLKNKLLLSFFTVTTFSIVVTTLFSIQFFTGKINRSAVEYMESGIRVAELLYANQLNELQTMTTTLSNDGTLQLLAKLNSREKLESYLMEKPDLRHDNLFIHVVTSKGDIFTIQPQPDNNALIPTLDDAMHHPHIVKAMRHETSMPPVSTEMLPANGATPALLVMTCANVFSGESKLVGGEQGTFPGAVVIQLVLNRQTDVVRQIQALLNVQAALYLNGEPVSATSETSIPADVYQRLLAGDSQREQIAIFKSGGILAQYIALKNLNDTPVGVIGISVSADTYVQTRQQAVVTLLGIMAGCLIGASLLGYFLARSIVIPVQKLLVGVETIIAGNLSHELTIRSHDELGTLAQAFNTMARQLREIFNTLEERVNDATSRLQATLAYMSAIIDNMADGLLATGPDDKILRCNPALRQMLGINAPEVLGKRYDEVFEKDICDLVEMISSGIESYAVAEIDMANDRIGKAVSTAIYKDSALSKGEQEAIGAVLLVRDITREKEIDQMKTDFISTVSHELRTPLTSVIGFAKIIKKRFEGVLLPAFQENTDKKITKAVGQVNENLDIIIAEGERLTTLINDVLDVAKMEAGKIDWKMQKMAISDIIDRALLATSALFEKKGLAQLREIPENLPEVTGDRDRLIQVVINLISNAVKFTDSGSVTCRVSQKQNELVVSVIDSGMGIAPEDQPKVFEKFKQVGDTLTDKPKGTGLGLPICKQIVEHHGGRIWVESEIGKGSTFSFTLPILVETTHFAERISKRMFLEHLQERQALSKFGDTSEKKMVLVVDDEASIRKLLRQELEPEGYVIREAQNGKEAIERVRRERPCLILLDVLMPEMNGLEVAIKLKTDPFSMDIPIIILSVLEERDMGYHFGIDGYLTKPIDSRQLHQQVGTMLSNGLAQKKIVVAGTANAEIENITTLLSMNFDVRRITEFEDLMTQLNAESPDMVIVEREFATRYPLNDLLTSPNQPMHKQLFFLELLDEEKGESQ</sequence>
<evidence type="ECO:0000259" key="9">
    <source>
        <dbReference type="PROSITE" id="PS50109"/>
    </source>
</evidence>
<dbReference type="CDD" id="cd16922">
    <property type="entry name" value="HATPase_EvgS-ArcB-TorS-like"/>
    <property type="match status" value="1"/>
</dbReference>
<dbReference type="Pfam" id="PF13426">
    <property type="entry name" value="PAS_9"/>
    <property type="match status" value="1"/>
</dbReference>
<dbReference type="SUPFAM" id="SSF158472">
    <property type="entry name" value="HAMP domain-like"/>
    <property type="match status" value="1"/>
</dbReference>
<name>A0A081BQY6_9BACT</name>
<dbReference type="PANTHER" id="PTHR43047:SF72">
    <property type="entry name" value="OSMOSENSING HISTIDINE PROTEIN KINASE SLN1"/>
    <property type="match status" value="1"/>
</dbReference>
<dbReference type="Pfam" id="PF00072">
    <property type="entry name" value="Response_reg"/>
    <property type="match status" value="1"/>
</dbReference>
<evidence type="ECO:0000259" key="12">
    <source>
        <dbReference type="PROSITE" id="PS50885"/>
    </source>
</evidence>
<dbReference type="InterPro" id="IPR036097">
    <property type="entry name" value="HisK_dim/P_sf"/>
</dbReference>
<dbReference type="Gene3D" id="3.30.565.10">
    <property type="entry name" value="Histidine kinase-like ATPase, C-terminal domain"/>
    <property type="match status" value="1"/>
</dbReference>
<dbReference type="InterPro" id="IPR035965">
    <property type="entry name" value="PAS-like_dom_sf"/>
</dbReference>
<evidence type="ECO:0000256" key="2">
    <source>
        <dbReference type="ARBA" id="ARBA00004370"/>
    </source>
</evidence>
<dbReference type="InterPro" id="IPR004358">
    <property type="entry name" value="Sig_transdc_His_kin-like_C"/>
</dbReference>
<dbReference type="InterPro" id="IPR005467">
    <property type="entry name" value="His_kinase_dom"/>
</dbReference>
<dbReference type="InterPro" id="IPR001789">
    <property type="entry name" value="Sig_transdc_resp-reg_receiver"/>
</dbReference>
<evidence type="ECO:0000313" key="13">
    <source>
        <dbReference type="EMBL" id="GAK53817.1"/>
    </source>
</evidence>
<dbReference type="EC" id="2.7.13.3" evidence="3"/>
<keyword evidence="5" id="KW-0808">Transferase</keyword>
<keyword evidence="8" id="KW-0812">Transmembrane</keyword>